<evidence type="ECO:0000313" key="2">
    <source>
        <dbReference type="Proteomes" id="UP000515153"/>
    </source>
</evidence>
<gene>
    <name evidence="3" type="ORF">PgNI_02472</name>
</gene>
<evidence type="ECO:0000313" key="3">
    <source>
        <dbReference type="RefSeq" id="XP_030986825.1"/>
    </source>
</evidence>
<dbReference type="AlphaFoldDB" id="A0A6P8BHZ4"/>
<evidence type="ECO:0008006" key="4">
    <source>
        <dbReference type="Google" id="ProtNLM"/>
    </source>
</evidence>
<feature type="chain" id="PRO_5027604810" description="Hydrophobin" evidence="1">
    <location>
        <begin position="21"/>
        <end position="100"/>
    </location>
</feature>
<keyword evidence="2" id="KW-1185">Reference proteome</keyword>
<reference evidence="3" key="1">
    <citation type="journal article" date="2019" name="Mol. Biol. Evol.">
        <title>Blast fungal genomes show frequent chromosomal changes, gene gains and losses, and effector gene turnover.</title>
        <authorList>
            <person name="Gomez Luciano L.B."/>
            <person name="Jason Tsai I."/>
            <person name="Chuma I."/>
            <person name="Tosa Y."/>
            <person name="Chen Y.H."/>
            <person name="Li J.Y."/>
            <person name="Li M.Y."/>
            <person name="Jade Lu M.Y."/>
            <person name="Nakayashiki H."/>
            <person name="Li W.H."/>
        </authorList>
    </citation>
    <scope>NUCLEOTIDE SEQUENCE</scope>
    <source>
        <strain evidence="3">NI907</strain>
    </source>
</reference>
<evidence type="ECO:0000256" key="1">
    <source>
        <dbReference type="SAM" id="SignalP"/>
    </source>
</evidence>
<organism evidence="2 3">
    <name type="scientific">Pyricularia grisea</name>
    <name type="common">Crabgrass-specific blast fungus</name>
    <name type="synonym">Magnaporthe grisea</name>
    <dbReference type="NCBI Taxonomy" id="148305"/>
    <lineage>
        <taxon>Eukaryota</taxon>
        <taxon>Fungi</taxon>
        <taxon>Dikarya</taxon>
        <taxon>Ascomycota</taxon>
        <taxon>Pezizomycotina</taxon>
        <taxon>Sordariomycetes</taxon>
        <taxon>Sordariomycetidae</taxon>
        <taxon>Magnaporthales</taxon>
        <taxon>Pyriculariaceae</taxon>
        <taxon>Pyricularia</taxon>
    </lineage>
</organism>
<dbReference type="Proteomes" id="UP000515153">
    <property type="component" value="Unplaced"/>
</dbReference>
<protein>
    <recommendedName>
        <fullName evidence="4">Hydrophobin</fullName>
    </recommendedName>
</protein>
<proteinExistence type="predicted"/>
<feature type="signal peptide" evidence="1">
    <location>
        <begin position="1"/>
        <end position="20"/>
    </location>
</feature>
<keyword evidence="1" id="KW-0732">Signal</keyword>
<accession>A0A6P8BHZ4</accession>
<dbReference type="GeneID" id="41957449"/>
<sequence>MLYKLTAVILTSGLVSSASAALNFYCPNVNATGFYPACCIGITGQVGVDCITPHIIGGLPNFECNIGPPYNNRGCCQSINYTNPNTGYRLSLCTGVTPYP</sequence>
<reference evidence="3" key="2">
    <citation type="submission" date="2019-10" db="EMBL/GenBank/DDBJ databases">
        <authorList>
            <consortium name="NCBI Genome Project"/>
        </authorList>
    </citation>
    <scope>NUCLEOTIDE SEQUENCE</scope>
    <source>
        <strain evidence="3">NI907</strain>
    </source>
</reference>
<dbReference type="RefSeq" id="XP_030986825.1">
    <property type="nucleotide sequence ID" value="XM_031122537.1"/>
</dbReference>
<dbReference type="KEGG" id="pgri:PgNI_02472"/>
<reference evidence="3" key="3">
    <citation type="submission" date="2025-08" db="UniProtKB">
        <authorList>
            <consortium name="RefSeq"/>
        </authorList>
    </citation>
    <scope>IDENTIFICATION</scope>
    <source>
        <strain evidence="3">NI907</strain>
    </source>
</reference>
<dbReference type="OrthoDB" id="4597489at2759"/>
<name>A0A6P8BHZ4_PYRGI</name>